<comment type="cofactor">
    <cofactor evidence="1">
        <name>Zn(2+)</name>
        <dbReference type="ChEBI" id="CHEBI:29105"/>
    </cofactor>
</comment>
<dbReference type="InterPro" id="IPR001915">
    <property type="entry name" value="Peptidase_M48"/>
</dbReference>
<keyword evidence="10 11" id="KW-0472">Membrane</keyword>
<feature type="domain" description="Peptidase M48" evidence="12">
    <location>
        <begin position="100"/>
        <end position="320"/>
    </location>
</feature>
<dbReference type="AlphaFoldDB" id="A0A193LH33"/>
<sequence>MNFFDAQERARRSTRRLIIAYIAATLLIIAGVTALVAIALYSNMQAPDPIILIFAALCTALLIVGATLYKTARLSSGGGRVARDLGGTLVSPDVSDPLRRRLRNVVEEMAIASGVPVPEIYVLEQEAGINAFAAGFTPGDAAIAVTRGTLELLSRDELQGVVAHEFSHILNGDMRLNIRMMGVLFGIMVLGLIGRLILRGSYRGRIVSSRRGRGSGTAAVLIIGVGLVVIGSVGVFMSRLLKAAVSRQREFLADASAVQFTRQTDGIANALKKIAGYQQQSYLQATDPEEVSHMLFAHGAKFTSLFATHPPLLARIQALQPQFSAESLQAVTMPVTPQAIDEGTDGRAAGFAGAAEATPGAAITDTIGNPTLQHVLFAGALRIAIPDSLYGAAHSVDSAMLLTLALFINRDAAASPNAFDVLEQQLGTQRSALIRRYHNELAAGSAQWRLPLLEIAFPTLRQLPVQRLEYLLDLSRRLIELDGQVALHEFCLFRILKLNLGDALAPATRSKQRASRSDVRAAALELVAIVAHAGNLTDADRQQAYQCGINVFGDWAANTPYQAPENPVQATGRSLDVLQHMNNAARQSMVQALAATISSDRQLNVSEAELLRTVCASLDCPLPPLDVERHIDTP</sequence>
<dbReference type="EMBL" id="CP016268">
    <property type="protein sequence ID" value="ANO51817.1"/>
    <property type="molecule type" value="Genomic_DNA"/>
</dbReference>
<evidence type="ECO:0000256" key="3">
    <source>
        <dbReference type="ARBA" id="ARBA00022670"/>
    </source>
</evidence>
<evidence type="ECO:0000256" key="2">
    <source>
        <dbReference type="ARBA" id="ARBA00022475"/>
    </source>
</evidence>
<keyword evidence="8 11" id="KW-1133">Transmembrane helix</keyword>
<name>A0A193LH33_9GAMM</name>
<keyword evidence="14" id="KW-1185">Reference proteome</keyword>
<dbReference type="SUPFAM" id="SSF158682">
    <property type="entry name" value="TerB-like"/>
    <property type="match status" value="1"/>
</dbReference>
<evidence type="ECO:0000256" key="5">
    <source>
        <dbReference type="ARBA" id="ARBA00022723"/>
    </source>
</evidence>
<evidence type="ECO:0000313" key="13">
    <source>
        <dbReference type="EMBL" id="ANO51817.1"/>
    </source>
</evidence>
<keyword evidence="2" id="KW-1003">Cell membrane</keyword>
<evidence type="ECO:0000256" key="6">
    <source>
        <dbReference type="ARBA" id="ARBA00022801"/>
    </source>
</evidence>
<evidence type="ECO:0000256" key="11">
    <source>
        <dbReference type="SAM" id="Phobius"/>
    </source>
</evidence>
<evidence type="ECO:0000256" key="8">
    <source>
        <dbReference type="ARBA" id="ARBA00022989"/>
    </source>
</evidence>
<evidence type="ECO:0000259" key="12">
    <source>
        <dbReference type="Pfam" id="PF01435"/>
    </source>
</evidence>
<dbReference type="InterPro" id="IPR029024">
    <property type="entry name" value="TerB-like"/>
</dbReference>
<dbReference type="GO" id="GO:0004222">
    <property type="term" value="F:metalloendopeptidase activity"/>
    <property type="evidence" value="ECO:0007669"/>
    <property type="project" value="InterPro"/>
</dbReference>
<evidence type="ECO:0000256" key="10">
    <source>
        <dbReference type="ARBA" id="ARBA00023136"/>
    </source>
</evidence>
<organism evidence="13 14">
    <name type="scientific">Woeseia oceani</name>
    <dbReference type="NCBI Taxonomy" id="1548547"/>
    <lineage>
        <taxon>Bacteria</taxon>
        <taxon>Pseudomonadati</taxon>
        <taxon>Pseudomonadota</taxon>
        <taxon>Gammaproteobacteria</taxon>
        <taxon>Woeseiales</taxon>
        <taxon>Woeseiaceae</taxon>
        <taxon>Woeseia</taxon>
    </lineage>
</organism>
<keyword evidence="3" id="KW-0645">Protease</keyword>
<dbReference type="RefSeq" id="WP_068616496.1">
    <property type="nucleotide sequence ID" value="NZ_CP016268.1"/>
</dbReference>
<feature type="transmembrane region" description="Helical" evidence="11">
    <location>
        <begin position="218"/>
        <end position="241"/>
    </location>
</feature>
<feature type="transmembrane region" description="Helical" evidence="11">
    <location>
        <begin position="176"/>
        <end position="198"/>
    </location>
</feature>
<evidence type="ECO:0000313" key="14">
    <source>
        <dbReference type="Proteomes" id="UP000092695"/>
    </source>
</evidence>
<feature type="transmembrane region" description="Helical" evidence="11">
    <location>
        <begin position="50"/>
        <end position="69"/>
    </location>
</feature>
<keyword evidence="6" id="KW-0378">Hydrolase</keyword>
<keyword evidence="4 11" id="KW-0812">Transmembrane</keyword>
<dbReference type="GO" id="GO:0006508">
    <property type="term" value="P:proteolysis"/>
    <property type="evidence" value="ECO:0007669"/>
    <property type="project" value="UniProtKB-KW"/>
</dbReference>
<protein>
    <recommendedName>
        <fullName evidence="12">Peptidase M48 domain-containing protein</fullName>
    </recommendedName>
</protein>
<dbReference type="PANTHER" id="PTHR43221:SF2">
    <property type="entry name" value="PROTEASE HTPX HOMOLOG"/>
    <property type="match status" value="1"/>
</dbReference>
<evidence type="ECO:0000256" key="1">
    <source>
        <dbReference type="ARBA" id="ARBA00001947"/>
    </source>
</evidence>
<dbReference type="GO" id="GO:0046872">
    <property type="term" value="F:metal ion binding"/>
    <property type="evidence" value="ECO:0007669"/>
    <property type="project" value="UniProtKB-KW"/>
</dbReference>
<dbReference type="Proteomes" id="UP000092695">
    <property type="component" value="Chromosome"/>
</dbReference>
<keyword evidence="5" id="KW-0479">Metal-binding</keyword>
<evidence type="ECO:0000256" key="9">
    <source>
        <dbReference type="ARBA" id="ARBA00023049"/>
    </source>
</evidence>
<dbReference type="STRING" id="1548547.BA177_11950"/>
<dbReference type="OrthoDB" id="15218at2"/>
<dbReference type="CDD" id="cd07340">
    <property type="entry name" value="M48B_Htpx_like"/>
    <property type="match status" value="1"/>
</dbReference>
<keyword evidence="7" id="KW-0862">Zinc</keyword>
<reference evidence="13 14" key="1">
    <citation type="submission" date="2016-06" db="EMBL/GenBank/DDBJ databases">
        <title>Complete genome sequence of a deep-branching marine Gamma Proteobacterium Woeseia oceani type strain XK5.</title>
        <authorList>
            <person name="Mu D."/>
            <person name="Du Z."/>
        </authorList>
    </citation>
    <scope>NUCLEOTIDE SEQUENCE [LARGE SCALE GENOMIC DNA]</scope>
    <source>
        <strain evidence="13 14">XK5</strain>
    </source>
</reference>
<dbReference type="Pfam" id="PF01435">
    <property type="entry name" value="Peptidase_M48"/>
    <property type="match status" value="1"/>
</dbReference>
<feature type="transmembrane region" description="Helical" evidence="11">
    <location>
        <begin position="18"/>
        <end position="44"/>
    </location>
</feature>
<proteinExistence type="predicted"/>
<dbReference type="Gene3D" id="3.30.2010.10">
    <property type="entry name" value="Metalloproteases ('zincins'), catalytic domain"/>
    <property type="match status" value="1"/>
</dbReference>
<dbReference type="InterPro" id="IPR050083">
    <property type="entry name" value="HtpX_protease"/>
</dbReference>
<keyword evidence="9" id="KW-0482">Metalloprotease</keyword>
<gene>
    <name evidence="13" type="ORF">BA177_11950</name>
</gene>
<evidence type="ECO:0000256" key="7">
    <source>
        <dbReference type="ARBA" id="ARBA00022833"/>
    </source>
</evidence>
<dbReference type="PANTHER" id="PTHR43221">
    <property type="entry name" value="PROTEASE HTPX"/>
    <property type="match status" value="1"/>
</dbReference>
<evidence type="ECO:0000256" key="4">
    <source>
        <dbReference type="ARBA" id="ARBA00022692"/>
    </source>
</evidence>
<dbReference type="KEGG" id="woc:BA177_11950"/>
<accession>A0A193LH33</accession>